<evidence type="ECO:0000313" key="1">
    <source>
        <dbReference type="EMBL" id="GAI17957.1"/>
    </source>
</evidence>
<name>X1LF91_9ZZZZ</name>
<proteinExistence type="predicted"/>
<reference evidence="1" key="1">
    <citation type="journal article" date="2014" name="Front. Microbiol.">
        <title>High frequency of phylogenetically diverse reductive dehalogenase-homologous genes in deep subseafloor sedimentary metagenomes.</title>
        <authorList>
            <person name="Kawai M."/>
            <person name="Futagami T."/>
            <person name="Toyoda A."/>
            <person name="Takaki Y."/>
            <person name="Nishi S."/>
            <person name="Hori S."/>
            <person name="Arai W."/>
            <person name="Tsubouchi T."/>
            <person name="Morono Y."/>
            <person name="Uchiyama I."/>
            <person name="Ito T."/>
            <person name="Fujiyama A."/>
            <person name="Inagaki F."/>
            <person name="Takami H."/>
        </authorList>
    </citation>
    <scope>NUCLEOTIDE SEQUENCE</scope>
    <source>
        <strain evidence="1">Expedition CK06-06</strain>
    </source>
</reference>
<gene>
    <name evidence="1" type="ORF">S06H3_09861</name>
</gene>
<dbReference type="AlphaFoldDB" id="X1LF91"/>
<comment type="caution">
    <text evidence="1">The sequence shown here is derived from an EMBL/GenBank/DDBJ whole genome shotgun (WGS) entry which is preliminary data.</text>
</comment>
<accession>X1LF91</accession>
<sequence>SDDLVEFQRLCLSDSPDFILNLPDYYALFTYTMFWGKTAD</sequence>
<dbReference type="EMBL" id="BARV01004437">
    <property type="protein sequence ID" value="GAI17957.1"/>
    <property type="molecule type" value="Genomic_DNA"/>
</dbReference>
<feature type="non-terminal residue" evidence="1">
    <location>
        <position position="1"/>
    </location>
</feature>
<organism evidence="1">
    <name type="scientific">marine sediment metagenome</name>
    <dbReference type="NCBI Taxonomy" id="412755"/>
    <lineage>
        <taxon>unclassified sequences</taxon>
        <taxon>metagenomes</taxon>
        <taxon>ecological metagenomes</taxon>
    </lineage>
</organism>
<protein>
    <submittedName>
        <fullName evidence="1">Uncharacterized protein</fullName>
    </submittedName>
</protein>